<comment type="caution">
    <text evidence="2">The sequence shown here is derived from an EMBL/GenBank/DDBJ whole genome shotgun (WGS) entry which is preliminary data.</text>
</comment>
<proteinExistence type="predicted"/>
<evidence type="ECO:0000256" key="1">
    <source>
        <dbReference type="SAM" id="MobiDB-lite"/>
    </source>
</evidence>
<evidence type="ECO:0000313" key="3">
    <source>
        <dbReference type="Proteomes" id="UP000536262"/>
    </source>
</evidence>
<organism evidence="2 3">
    <name type="scientific">Aminobacter aganoensis</name>
    <dbReference type="NCBI Taxonomy" id="83264"/>
    <lineage>
        <taxon>Bacteria</taxon>
        <taxon>Pseudomonadati</taxon>
        <taxon>Pseudomonadota</taxon>
        <taxon>Alphaproteobacteria</taxon>
        <taxon>Hyphomicrobiales</taxon>
        <taxon>Phyllobacteriaceae</taxon>
        <taxon>Aminobacter</taxon>
    </lineage>
</organism>
<sequence>MAGPWDKYAKTGGETADQTGSDAMPLATGGAGKPWEKYGGGSAGLSDEDRQSPIPDSLIETGKALVDGGKRDFETEWMAGAGAKIRAAREQAEASHKAKADAYGGSRFDAVTEGSHAGVFGGYDDEITAALLSPIDAAIDAVKGEGFDMGRAYTRKQEQLDDRKDARRDAFPVASGVGETAGGLALGGTLAKSGVTVAGKDLPLVGKTGAAALEGAGYGALYGSGEADPGERISGGLAGAAFGAATGGTMEVVGSKISQLLAKKNAPASTAATTSRELKDAASDQFAASEMAGVDFNDTAVERLGKRLKLAVGKPNEKLRPKTAGYLDEMDDLFTGKMSLEDFEEFRQVLGKEIKGASANDARTLGAMKRVLDDFADNARSTDFTGDGNGIKLLKKARETWAQAKKTEIVENILDNAERKGSGKYTQSGFANAVRSEMESLYTQIQKGKVKGFSDAEVSLIRQMAKGGSPSKVVNALSKFAPRGPVSITLGQLVGSMFPGGNIVVPLAGAAAGAAKDRAALTAVERLRDGVVTGGSTATAPALPNHARPFIAGGVAAEERVRERLSDRR</sequence>
<dbReference type="AlphaFoldDB" id="A0A7X0KJV5"/>
<name>A0A7X0KJV5_9HYPH</name>
<protein>
    <submittedName>
        <fullName evidence="2">Uncharacterized protein</fullName>
    </submittedName>
</protein>
<feature type="region of interest" description="Disordered" evidence="1">
    <location>
        <begin position="1"/>
        <end position="59"/>
    </location>
</feature>
<dbReference type="EMBL" id="JACHOU010000002">
    <property type="protein sequence ID" value="MBB6353458.1"/>
    <property type="molecule type" value="Genomic_DNA"/>
</dbReference>
<reference evidence="2 3" key="1">
    <citation type="submission" date="2020-08" db="EMBL/GenBank/DDBJ databases">
        <title>Genomic Encyclopedia of Type Strains, Phase IV (KMG-IV): sequencing the most valuable type-strain genomes for metagenomic binning, comparative biology and taxonomic classification.</title>
        <authorList>
            <person name="Goeker M."/>
        </authorList>
    </citation>
    <scope>NUCLEOTIDE SEQUENCE [LARGE SCALE GENOMIC DNA]</scope>
    <source>
        <strain evidence="2 3">DSM 7051</strain>
    </source>
</reference>
<gene>
    <name evidence="2" type="ORF">GGR00_001226</name>
</gene>
<evidence type="ECO:0000313" key="2">
    <source>
        <dbReference type="EMBL" id="MBB6353458.1"/>
    </source>
</evidence>
<accession>A0A7X0KJV5</accession>
<keyword evidence="3" id="KW-1185">Reference proteome</keyword>
<dbReference type="RefSeq" id="WP_184698505.1">
    <property type="nucleotide sequence ID" value="NZ_BAABEG010000001.1"/>
</dbReference>
<dbReference type="Proteomes" id="UP000536262">
    <property type="component" value="Unassembled WGS sequence"/>
</dbReference>